<proteinExistence type="predicted"/>
<protein>
    <submittedName>
        <fullName evidence="1">Uncharacterized protein</fullName>
    </submittedName>
</protein>
<gene>
    <name evidence="1" type="ORF">FH972_025170</name>
</gene>
<dbReference type="AlphaFoldDB" id="A0A5N6L0T2"/>
<name>A0A5N6L0T2_9ROSI</name>
<dbReference type="Proteomes" id="UP000327013">
    <property type="component" value="Unassembled WGS sequence"/>
</dbReference>
<accession>A0A5N6L0T2</accession>
<reference evidence="1 2" key="1">
    <citation type="submission" date="2019-06" db="EMBL/GenBank/DDBJ databases">
        <title>A chromosomal-level reference genome of Carpinus fangiana (Coryloideae, Betulaceae).</title>
        <authorList>
            <person name="Yang X."/>
            <person name="Wang Z."/>
            <person name="Zhang L."/>
            <person name="Hao G."/>
            <person name="Liu J."/>
            <person name="Yang Y."/>
        </authorList>
    </citation>
    <scope>NUCLEOTIDE SEQUENCE [LARGE SCALE GENOMIC DNA]</scope>
    <source>
        <strain evidence="1">Cfa_2016G</strain>
        <tissue evidence="1">Leaf</tissue>
    </source>
</reference>
<dbReference type="EMBL" id="VIBQ01000038">
    <property type="protein sequence ID" value="KAB8446188.1"/>
    <property type="molecule type" value="Genomic_DNA"/>
</dbReference>
<sequence>MGASVKVSTTPFPSTRKPRLTRVLGYWGYRTFENDHDLDLVLEIEDDAGRIPLHLPENSEQEAAAKHALGDGGLYHRLIERYQVIPPEQDANRLHKTVLLTAIAMGYGVDIDTHRANVQQINKKLGVPAQARAEMKVALEQYHSGTPLDIGKLSGSEMEAPPASCALAKRPNPPAGLHVTITRPPCIKTERCHAGKKNPPRIRGCLRKERMMESIPSRRMTRTVIGQ</sequence>
<dbReference type="OrthoDB" id="3787400at2759"/>
<organism evidence="1 2">
    <name type="scientific">Carpinus fangiana</name>
    <dbReference type="NCBI Taxonomy" id="176857"/>
    <lineage>
        <taxon>Eukaryota</taxon>
        <taxon>Viridiplantae</taxon>
        <taxon>Streptophyta</taxon>
        <taxon>Embryophyta</taxon>
        <taxon>Tracheophyta</taxon>
        <taxon>Spermatophyta</taxon>
        <taxon>Magnoliopsida</taxon>
        <taxon>eudicotyledons</taxon>
        <taxon>Gunneridae</taxon>
        <taxon>Pentapetalae</taxon>
        <taxon>rosids</taxon>
        <taxon>fabids</taxon>
        <taxon>Fagales</taxon>
        <taxon>Betulaceae</taxon>
        <taxon>Carpinus</taxon>
    </lineage>
</organism>
<keyword evidence="2" id="KW-1185">Reference proteome</keyword>
<comment type="caution">
    <text evidence="1">The sequence shown here is derived from an EMBL/GenBank/DDBJ whole genome shotgun (WGS) entry which is preliminary data.</text>
</comment>
<evidence type="ECO:0000313" key="2">
    <source>
        <dbReference type="Proteomes" id="UP000327013"/>
    </source>
</evidence>
<evidence type="ECO:0000313" key="1">
    <source>
        <dbReference type="EMBL" id="KAB8446188.1"/>
    </source>
</evidence>